<gene>
    <name evidence="2" type="ORF">MEUPH1_LOCUS6898</name>
</gene>
<proteinExistence type="predicted"/>
<evidence type="ECO:0000256" key="1">
    <source>
        <dbReference type="SAM" id="Coils"/>
    </source>
</evidence>
<dbReference type="EMBL" id="CARXXK010000001">
    <property type="protein sequence ID" value="CAI6350437.1"/>
    <property type="molecule type" value="Genomic_DNA"/>
</dbReference>
<keyword evidence="3" id="KW-1185">Reference proteome</keyword>
<dbReference type="Proteomes" id="UP001160148">
    <property type="component" value="Unassembled WGS sequence"/>
</dbReference>
<evidence type="ECO:0000313" key="3">
    <source>
        <dbReference type="Proteomes" id="UP001160148"/>
    </source>
</evidence>
<protein>
    <submittedName>
        <fullName evidence="2">Uncharacterized protein</fullName>
    </submittedName>
</protein>
<dbReference type="AlphaFoldDB" id="A0AAV0W3V7"/>
<sequence>MFSEETIMELKQVISNKDEQIQELNKKLEDFDSVVYERNDLREIYKDFEQHNEKSKTDGRKLFTELLTKYELQTETLKKVANAEYQCELKNEKLEDHINCMNHQIQTLKENEDKLKIELSDFETKLKSVQNELCTIKLELEKKNSVVKKSENNFNCKEQELNKVSRELDECKTKCNKLNEMNKKLNMDLNETKEILCDTNISANHMEETFKLERALLSNELEISHNKTNDLEMRYNEAKKELNAERCTIETFYKKIKESNKVNEKTHLKTKKQLKKLNENLCCLKEKVNELEQENDCKCMEISALKSKLDEREGQLQKMNLLSEKIEQIEKQQIEACLKEKTKVNNPCELEDSPTDTCCGASNDEKAIKNNATKSNASKKNIHKILLKNLICDLGNMLQSIF</sequence>
<feature type="coiled-coil region" evidence="1">
    <location>
        <begin position="7"/>
        <end position="34"/>
    </location>
</feature>
<name>A0AAV0W3V7_9HEMI</name>
<comment type="caution">
    <text evidence="2">The sequence shown here is derived from an EMBL/GenBank/DDBJ whole genome shotgun (WGS) entry which is preliminary data.</text>
</comment>
<organism evidence="2 3">
    <name type="scientific">Macrosiphum euphorbiae</name>
    <name type="common">potato aphid</name>
    <dbReference type="NCBI Taxonomy" id="13131"/>
    <lineage>
        <taxon>Eukaryota</taxon>
        <taxon>Metazoa</taxon>
        <taxon>Ecdysozoa</taxon>
        <taxon>Arthropoda</taxon>
        <taxon>Hexapoda</taxon>
        <taxon>Insecta</taxon>
        <taxon>Pterygota</taxon>
        <taxon>Neoptera</taxon>
        <taxon>Paraneoptera</taxon>
        <taxon>Hemiptera</taxon>
        <taxon>Sternorrhyncha</taxon>
        <taxon>Aphidomorpha</taxon>
        <taxon>Aphidoidea</taxon>
        <taxon>Aphididae</taxon>
        <taxon>Macrosiphini</taxon>
        <taxon>Macrosiphum</taxon>
    </lineage>
</organism>
<feature type="coiled-coil region" evidence="1">
    <location>
        <begin position="274"/>
        <end position="332"/>
    </location>
</feature>
<dbReference type="Gene3D" id="1.20.5.490">
    <property type="entry name" value="Single helix bin"/>
    <property type="match status" value="1"/>
</dbReference>
<evidence type="ECO:0000313" key="2">
    <source>
        <dbReference type="EMBL" id="CAI6350437.1"/>
    </source>
</evidence>
<feature type="coiled-coil region" evidence="1">
    <location>
        <begin position="221"/>
        <end position="248"/>
    </location>
</feature>
<keyword evidence="1" id="KW-0175">Coiled coil</keyword>
<feature type="coiled-coil region" evidence="1">
    <location>
        <begin position="91"/>
        <end position="195"/>
    </location>
</feature>
<accession>A0AAV0W3V7</accession>
<reference evidence="2 3" key="1">
    <citation type="submission" date="2023-01" db="EMBL/GenBank/DDBJ databases">
        <authorList>
            <person name="Whitehead M."/>
        </authorList>
    </citation>
    <scope>NUCLEOTIDE SEQUENCE [LARGE SCALE GENOMIC DNA]</scope>
</reference>